<organism evidence="2 3">
    <name type="scientific">Rangifer tarandus platyrhynchus</name>
    <name type="common">Svalbard reindeer</name>
    <dbReference type="NCBI Taxonomy" id="3082113"/>
    <lineage>
        <taxon>Eukaryota</taxon>
        <taxon>Metazoa</taxon>
        <taxon>Chordata</taxon>
        <taxon>Craniata</taxon>
        <taxon>Vertebrata</taxon>
        <taxon>Euteleostomi</taxon>
        <taxon>Mammalia</taxon>
        <taxon>Eutheria</taxon>
        <taxon>Laurasiatheria</taxon>
        <taxon>Artiodactyla</taxon>
        <taxon>Ruminantia</taxon>
        <taxon>Pecora</taxon>
        <taxon>Cervidae</taxon>
        <taxon>Odocoileinae</taxon>
        <taxon>Rangifer</taxon>
    </lineage>
</organism>
<gene>
    <name evidence="2" type="ORF">MRATA1EN1_LOCUS11750</name>
</gene>
<evidence type="ECO:0000313" key="3">
    <source>
        <dbReference type="Proteomes" id="UP001176941"/>
    </source>
</evidence>
<proteinExistence type="predicted"/>
<name>A0ABN8YMI3_RANTA</name>
<evidence type="ECO:0000313" key="2">
    <source>
        <dbReference type="EMBL" id="CAI9162788.1"/>
    </source>
</evidence>
<sequence>MVTLRPSLSRSAAERGAANQKLQAFLGTHSYPPRVGGGQEVRGRGGAWAAEAHSASQALAAGLMCWGGAGTLPELAVQAPALQRRVPSLLEGASPARIGPSRGVQDLAGDPGFQTLL</sequence>
<accession>A0ABN8YMI3</accession>
<dbReference type="EMBL" id="OX459957">
    <property type="protein sequence ID" value="CAI9162788.1"/>
    <property type="molecule type" value="Genomic_DNA"/>
</dbReference>
<protein>
    <submittedName>
        <fullName evidence="2">Uncharacterized protein</fullName>
    </submittedName>
</protein>
<keyword evidence="3" id="KW-1185">Reference proteome</keyword>
<evidence type="ECO:0000256" key="1">
    <source>
        <dbReference type="SAM" id="MobiDB-lite"/>
    </source>
</evidence>
<dbReference type="Proteomes" id="UP001176941">
    <property type="component" value="Chromosome 21"/>
</dbReference>
<feature type="region of interest" description="Disordered" evidence="1">
    <location>
        <begin position="93"/>
        <end position="117"/>
    </location>
</feature>
<reference evidence="2" key="1">
    <citation type="submission" date="2023-04" db="EMBL/GenBank/DDBJ databases">
        <authorList>
            <consortium name="ELIXIR-Norway"/>
        </authorList>
    </citation>
    <scope>NUCLEOTIDE SEQUENCE [LARGE SCALE GENOMIC DNA]</scope>
</reference>